<dbReference type="InterPro" id="IPR009050">
    <property type="entry name" value="Globin-like_sf"/>
</dbReference>
<evidence type="ECO:0000256" key="5">
    <source>
        <dbReference type="ARBA" id="ARBA00023004"/>
    </source>
</evidence>
<feature type="domain" description="Globin" evidence="7">
    <location>
        <begin position="1270"/>
        <end position="1416"/>
    </location>
</feature>
<dbReference type="EMBL" id="JAVRJZ010000019">
    <property type="protein sequence ID" value="KAK2707439.1"/>
    <property type="molecule type" value="Genomic_DNA"/>
</dbReference>
<keyword evidence="1" id="KW-0813">Transport</keyword>
<dbReference type="GO" id="GO:0046872">
    <property type="term" value="F:metal ion binding"/>
    <property type="evidence" value="ECO:0007669"/>
    <property type="project" value="UniProtKB-KW"/>
</dbReference>
<dbReference type="Pfam" id="PF00042">
    <property type="entry name" value="Globin"/>
    <property type="match status" value="9"/>
</dbReference>
<evidence type="ECO:0000313" key="8">
    <source>
        <dbReference type="EMBL" id="KAK2707439.1"/>
    </source>
</evidence>
<sequence length="1430" mass="160625">MKNYAIILLGLATIASAAEITGILCSDKATIKRTWATVTDLPSFGRNVFLSVFAAKPEYKNLFVEFRNIPASELASSERLLYHGGRVLSSIDEAIAGIDTPDRAVKTLLALGERHISRGTVRRHFEAFSYAFIDELKQRGVESADLAAWRRGWDNIVNVLEAGLLKRQIDLEVTGLSCVDVANIQESWSKVSGDLKTTGSVVFQRLIKGHPEYQQLFRQFRDVDLDKLGESNSFVAHVFRVVAAFDGIIHELDNNQFIVSTLKKLGEQHIARGTDISHFQNFRVTLLEYLTEKGMNGAQKASWNKAFDSFEKYISMGLNSLERVDPITGLSGLEKNAILGTWGKVRGNLQEVGKATFGKLFTAHPEYQQMFRFFQGMPLANLVESPKFAAHTQRVVSALDQTLLALNRPSDFVYMIKELGLDHINRGTDRSHFENYQVVFIEYLKETLGDSLDEFTVKSFNHVFEVIISFLNEGLRQADIVDPVTHLTGRQKEMIKASWSKARTDLRSLGQELFMRMFKAHPEYQSLFVNKGFADVPLVSLREDERFISHMANVLGGFDTLLQNLDESSYFIYSLRNLGDAHIQRKAGTEHFRSFEAILIPYLQESQGLDAAGVEAWKKFFDVSIGVIAQGLKVATSEEADPVTGLYGKEIAALRQAFAAVTPRNVEIGKRVFAKLFSAHPEYKNLFKKFEQYSVEELPSTDAFHYHISLVMNQFSSIGKVIDDNVSFVYLLKKLGREHIKRGLSRKQFDQFVELYIAEISSELSDTGRNGLEKVLTFATGVIEQGLFQLGQVDSNTLTALEKQSIQDIWSNLRSTGLQDLAVKIFTRLFTAHPEYKLLFTGRFGNVDNINENTPFKAHLHRVLSAFDIVISTLDDNEHLIRQLKDLGLFHTRLGMTRAHFDNFATAFLSVAQDIAPNQLTVLGRESLNKGFKLMHGVIEEGLLQLERINPITGLSAREVAVVKQTWNLVKPDLMGVGMRIFKSLFEAFPAYQAVFPKFSDVPLDKLEDTPAVGKHAISVTTKLDELIQTLDEPANLALLARQLGEDHIVLKVNKPMFKSFGKVLVRLLENDLGQRFSSFASRSWHKAYDVIVEYIEEGLQQSYKQDPVTGITDAEKVLVQESWDLLKPDLLGLGRKIFTKVFTKHPDYQILFTSTGFGDTPLTKLDGNPAFGTHIIKVMRAFDHVIQILGKPKTLMAYLRNVGTDHIARNVERRHFQAFSDALIPVMQHELKAQLRPEAVAAWRKGLDRIIGVIDQGLLGLKEVNPQNAFSAADIQAIQGTWALAKPDLMGKGAMVFKQLFTDHGYQPLFSNLAQYEITGLEGSPELNTHARNVMAQLDTLVGSLQNSIELGQSLAQLGKDHVPRKVNRVHFKDFAEHFIPLMKADLGDEFTPLAESAWKKAFDVMIATIEQGQRARRSVATFLTNPVA</sequence>
<evidence type="ECO:0000256" key="2">
    <source>
        <dbReference type="ARBA" id="ARBA00022617"/>
    </source>
</evidence>
<dbReference type="SUPFAM" id="SSF46458">
    <property type="entry name" value="Globin-like"/>
    <property type="match status" value="9"/>
</dbReference>
<feature type="domain" description="Globin" evidence="7">
    <location>
        <begin position="954"/>
        <end position="1101"/>
    </location>
</feature>
<dbReference type="GO" id="GO:0005344">
    <property type="term" value="F:oxygen carrier activity"/>
    <property type="evidence" value="ECO:0007669"/>
    <property type="project" value="UniProtKB-KW"/>
</dbReference>
<dbReference type="GO" id="GO:0005833">
    <property type="term" value="C:hemoglobin complex"/>
    <property type="evidence" value="ECO:0007669"/>
    <property type="project" value="InterPro"/>
</dbReference>
<dbReference type="PROSITE" id="PS01033">
    <property type="entry name" value="GLOBIN"/>
    <property type="match status" value="9"/>
</dbReference>
<dbReference type="Proteomes" id="UP001187531">
    <property type="component" value="Unassembled WGS sequence"/>
</dbReference>
<evidence type="ECO:0000256" key="6">
    <source>
        <dbReference type="SAM" id="SignalP"/>
    </source>
</evidence>
<feature type="domain" description="Globin" evidence="7">
    <location>
        <begin position="645"/>
        <end position="788"/>
    </location>
</feature>
<evidence type="ECO:0000256" key="4">
    <source>
        <dbReference type="ARBA" id="ARBA00022723"/>
    </source>
</evidence>
<keyword evidence="2" id="KW-0349">Heme</keyword>
<dbReference type="GO" id="GO:0019825">
    <property type="term" value="F:oxygen binding"/>
    <property type="evidence" value="ECO:0007669"/>
    <property type="project" value="InterPro"/>
</dbReference>
<feature type="domain" description="Globin" evidence="7">
    <location>
        <begin position="329"/>
        <end position="476"/>
    </location>
</feature>
<proteinExistence type="predicted"/>
<keyword evidence="9" id="KW-1185">Reference proteome</keyword>
<feature type="domain" description="Globin" evidence="7">
    <location>
        <begin position="22"/>
        <end position="165"/>
    </location>
</feature>
<dbReference type="PANTHER" id="PTHR47217:SF1">
    <property type="entry name" value="GLOBIN-LIKE PROTEIN"/>
    <property type="match status" value="1"/>
</dbReference>
<dbReference type="InterPro" id="IPR002336">
    <property type="entry name" value="Erythrocruorin"/>
</dbReference>
<protein>
    <recommendedName>
        <fullName evidence="7">Globin domain-containing protein</fullName>
    </recommendedName>
</protein>
<name>A0AA88HI27_ARTSF</name>
<keyword evidence="3" id="KW-0561">Oxygen transport</keyword>
<comment type="caution">
    <text evidence="8">The sequence shown here is derived from an EMBL/GenBank/DDBJ whole genome shotgun (WGS) entry which is preliminary data.</text>
</comment>
<dbReference type="InterPro" id="IPR012292">
    <property type="entry name" value="Globin/Proto"/>
</dbReference>
<feature type="domain" description="Globin" evidence="7">
    <location>
        <begin position="797"/>
        <end position="944"/>
    </location>
</feature>
<dbReference type="PIRSF" id="PIRSF002031">
    <property type="entry name" value="Poly_globin"/>
    <property type="match status" value="1"/>
</dbReference>
<dbReference type="CDD" id="cd01040">
    <property type="entry name" value="Mb-like"/>
    <property type="match status" value="9"/>
</dbReference>
<organism evidence="8 9">
    <name type="scientific">Artemia franciscana</name>
    <name type="common">Brine shrimp</name>
    <name type="synonym">Artemia sanfranciscana</name>
    <dbReference type="NCBI Taxonomy" id="6661"/>
    <lineage>
        <taxon>Eukaryota</taxon>
        <taxon>Metazoa</taxon>
        <taxon>Ecdysozoa</taxon>
        <taxon>Arthropoda</taxon>
        <taxon>Crustacea</taxon>
        <taxon>Branchiopoda</taxon>
        <taxon>Anostraca</taxon>
        <taxon>Artemiidae</taxon>
        <taxon>Artemia</taxon>
    </lineage>
</organism>
<dbReference type="GO" id="GO:0020037">
    <property type="term" value="F:heme binding"/>
    <property type="evidence" value="ECO:0007669"/>
    <property type="project" value="InterPro"/>
</dbReference>
<feature type="chain" id="PRO_5041666149" description="Globin domain-containing protein" evidence="6">
    <location>
        <begin position="18"/>
        <end position="1430"/>
    </location>
</feature>
<evidence type="ECO:0000256" key="3">
    <source>
        <dbReference type="ARBA" id="ARBA00022621"/>
    </source>
</evidence>
<feature type="domain" description="Globin" evidence="7">
    <location>
        <begin position="175"/>
        <end position="319"/>
    </location>
</feature>
<keyword evidence="5" id="KW-0408">Iron</keyword>
<feature type="domain" description="Globin" evidence="7">
    <location>
        <begin position="486"/>
        <end position="633"/>
    </location>
</feature>
<reference evidence="8" key="1">
    <citation type="submission" date="2023-07" db="EMBL/GenBank/DDBJ databases">
        <title>Chromosome-level genome assembly of Artemia franciscana.</title>
        <authorList>
            <person name="Jo E."/>
        </authorList>
    </citation>
    <scope>NUCLEOTIDE SEQUENCE</scope>
    <source>
        <tissue evidence="8">Whole body</tissue>
    </source>
</reference>
<dbReference type="InterPro" id="IPR011367">
    <property type="entry name" value="Haemoglobin_polymeric"/>
</dbReference>
<evidence type="ECO:0000313" key="9">
    <source>
        <dbReference type="Proteomes" id="UP001187531"/>
    </source>
</evidence>
<evidence type="ECO:0000256" key="1">
    <source>
        <dbReference type="ARBA" id="ARBA00022448"/>
    </source>
</evidence>
<gene>
    <name evidence="8" type="ORF">QYM36_015210</name>
</gene>
<dbReference type="InterPro" id="IPR044399">
    <property type="entry name" value="Mb-like_M"/>
</dbReference>
<keyword evidence="6" id="KW-0732">Signal</keyword>
<dbReference type="GO" id="GO:0005576">
    <property type="term" value="C:extracellular region"/>
    <property type="evidence" value="ECO:0007669"/>
    <property type="project" value="InterPro"/>
</dbReference>
<dbReference type="InterPro" id="IPR000971">
    <property type="entry name" value="Globin"/>
</dbReference>
<keyword evidence="4" id="KW-0479">Metal-binding</keyword>
<dbReference type="PANTHER" id="PTHR47217">
    <property type="entry name" value="GLOBIN-LIKE PROTEIN"/>
    <property type="match status" value="1"/>
</dbReference>
<accession>A0AA88HI27</accession>
<dbReference type="PRINTS" id="PR00611">
    <property type="entry name" value="ERYTHCRUORIN"/>
</dbReference>
<feature type="domain" description="Globin" evidence="7">
    <location>
        <begin position="1111"/>
        <end position="1260"/>
    </location>
</feature>
<evidence type="ECO:0000259" key="7">
    <source>
        <dbReference type="PROSITE" id="PS01033"/>
    </source>
</evidence>
<dbReference type="Gene3D" id="1.10.490.10">
    <property type="entry name" value="Globins"/>
    <property type="match status" value="9"/>
</dbReference>
<feature type="signal peptide" evidence="6">
    <location>
        <begin position="1"/>
        <end position="17"/>
    </location>
</feature>